<accession>A0A1T5P995</accession>
<keyword evidence="4" id="KW-1185">Reference proteome</keyword>
<proteinExistence type="predicted"/>
<keyword evidence="1" id="KW-0472">Membrane</keyword>
<dbReference type="Proteomes" id="UP000190166">
    <property type="component" value="Unassembled WGS sequence"/>
</dbReference>
<sequence length="229" mass="25746">MKRSSVSLTFNIFLGIGLLMIAGASVIYYNIRQFNASAVKTSGTVVDLIAKGKRSYAPVVTYYDQAGVKHRYISSVSSNPAGYEIGERVGMYYDPKNPDDANIAGWREYFGAIIVGGLGLVFSLIGLGYYIVRKVGHSRSDQLKQSGLLVQADFDSVDVNRFVHVNNRHPFFIRCHWKDPLTGESRHFKSGFIWSDPTPAIGPDKKIDVYIDRNNPRRYYVDISSFEQQ</sequence>
<reference evidence="3 4" key="1">
    <citation type="submission" date="2017-02" db="EMBL/GenBank/DDBJ databases">
        <authorList>
            <person name="Peterson S.W."/>
        </authorList>
    </citation>
    <scope>NUCLEOTIDE SEQUENCE [LARGE SCALE GENOMIC DNA]</scope>
    <source>
        <strain evidence="3 4">DSM 18108</strain>
    </source>
</reference>
<dbReference type="InterPro" id="IPR021994">
    <property type="entry name" value="DUF3592"/>
</dbReference>
<evidence type="ECO:0000259" key="2">
    <source>
        <dbReference type="Pfam" id="PF12158"/>
    </source>
</evidence>
<dbReference type="RefSeq" id="WP_079472431.1">
    <property type="nucleotide sequence ID" value="NZ_FUZZ01000004.1"/>
</dbReference>
<evidence type="ECO:0000256" key="1">
    <source>
        <dbReference type="SAM" id="Phobius"/>
    </source>
</evidence>
<dbReference type="EMBL" id="FUZZ01000004">
    <property type="protein sequence ID" value="SKD09291.1"/>
    <property type="molecule type" value="Genomic_DNA"/>
</dbReference>
<protein>
    <recommendedName>
        <fullName evidence="2">DUF3592 domain-containing protein</fullName>
    </recommendedName>
</protein>
<dbReference type="AlphaFoldDB" id="A0A1T5P995"/>
<keyword evidence="1" id="KW-0812">Transmembrane</keyword>
<keyword evidence="1" id="KW-1133">Transmembrane helix</keyword>
<name>A0A1T5P995_9BACT</name>
<gene>
    <name evidence="3" type="ORF">SAMN05660461_5175</name>
</gene>
<evidence type="ECO:0000313" key="4">
    <source>
        <dbReference type="Proteomes" id="UP000190166"/>
    </source>
</evidence>
<organism evidence="3 4">
    <name type="scientific">Chitinophaga ginsengisegetis</name>
    <dbReference type="NCBI Taxonomy" id="393003"/>
    <lineage>
        <taxon>Bacteria</taxon>
        <taxon>Pseudomonadati</taxon>
        <taxon>Bacteroidota</taxon>
        <taxon>Chitinophagia</taxon>
        <taxon>Chitinophagales</taxon>
        <taxon>Chitinophagaceae</taxon>
        <taxon>Chitinophaga</taxon>
    </lineage>
</organism>
<feature type="transmembrane region" description="Helical" evidence="1">
    <location>
        <begin position="12"/>
        <end position="31"/>
    </location>
</feature>
<feature type="transmembrane region" description="Helical" evidence="1">
    <location>
        <begin position="109"/>
        <end position="132"/>
    </location>
</feature>
<evidence type="ECO:0000313" key="3">
    <source>
        <dbReference type="EMBL" id="SKD09291.1"/>
    </source>
</evidence>
<dbReference type="Pfam" id="PF12158">
    <property type="entry name" value="DUF3592"/>
    <property type="match status" value="1"/>
</dbReference>
<feature type="domain" description="DUF3592" evidence="2">
    <location>
        <begin position="42"/>
        <end position="105"/>
    </location>
</feature>